<gene>
    <name evidence="9" type="ORF">VKT23_001771</name>
</gene>
<keyword evidence="6 7" id="KW-0862">Zinc</keyword>
<comment type="cofactor">
    <cofactor evidence="1">
        <name>Zn(2+)</name>
        <dbReference type="ChEBI" id="CHEBI:29105"/>
    </cofactor>
</comment>
<sequence length="471" mass="51099">MAKTAIPLLLLVTPFDSSLFGKDDCISQNYYGNVLDGNTVNSVFIADGSCINSWASQTLAPSASVAPLLQGPQQLVWIEEKAVDSSVKATSVGNEFEHFLERLSSTRPDQAPQAQQVFNSDQLYGYELLHRTATAALLSMSPDMAYRLDTLLPKYWKPTVLPSSPVSFIPVPDSAVEPVRKALSTLKFNPTVDSLVNSISVPQMKNDARFLTGEDEKSGIVSRHSFSSGARVAAQWLKERFEDTGATCELKTFLQGFAPNVVCRYDSVVDTNGTVLISAHYDSRGSFGSTRAPGGDDDGSGTTALLNIARAIGRNGVKFHQNVELVAFAGEEQGLFGSRYYSGDLRAAGANITLMIQADMLGYHKEGENPQLGLPDRIGTPEVAQLVANISALYSPELEVGFTQACCSDHQSFHQNGYPATQVFERAGPIADPMYHNSGDLTDRPGYDFEQIKSIAKVQFATLLHFAGFEL</sequence>
<evidence type="ECO:0000256" key="6">
    <source>
        <dbReference type="ARBA" id="ARBA00022833"/>
    </source>
</evidence>
<dbReference type="Gene3D" id="3.40.630.10">
    <property type="entry name" value="Zn peptidases"/>
    <property type="match status" value="1"/>
</dbReference>
<evidence type="ECO:0000313" key="9">
    <source>
        <dbReference type="EMBL" id="KAK7470342.1"/>
    </source>
</evidence>
<evidence type="ECO:0000256" key="3">
    <source>
        <dbReference type="ARBA" id="ARBA00022670"/>
    </source>
</evidence>
<organism evidence="9 10">
    <name type="scientific">Marasmiellus scandens</name>
    <dbReference type="NCBI Taxonomy" id="2682957"/>
    <lineage>
        <taxon>Eukaryota</taxon>
        <taxon>Fungi</taxon>
        <taxon>Dikarya</taxon>
        <taxon>Basidiomycota</taxon>
        <taxon>Agaricomycotina</taxon>
        <taxon>Agaricomycetes</taxon>
        <taxon>Agaricomycetidae</taxon>
        <taxon>Agaricales</taxon>
        <taxon>Marasmiineae</taxon>
        <taxon>Omphalotaceae</taxon>
        <taxon>Marasmiellus</taxon>
    </lineage>
</organism>
<proteinExistence type="inferred from homology"/>
<keyword evidence="4 7" id="KW-0479">Metal-binding</keyword>
<dbReference type="EC" id="3.4.-.-" evidence="7"/>
<evidence type="ECO:0000256" key="1">
    <source>
        <dbReference type="ARBA" id="ARBA00001947"/>
    </source>
</evidence>
<comment type="caution">
    <text evidence="9">The sequence shown here is derived from an EMBL/GenBank/DDBJ whole genome shotgun (WGS) entry which is preliminary data.</text>
</comment>
<dbReference type="EMBL" id="JBANRG010000002">
    <property type="protein sequence ID" value="KAK7470342.1"/>
    <property type="molecule type" value="Genomic_DNA"/>
</dbReference>
<feature type="domain" description="Peptidase M28" evidence="8">
    <location>
        <begin position="260"/>
        <end position="445"/>
    </location>
</feature>
<evidence type="ECO:0000313" key="10">
    <source>
        <dbReference type="Proteomes" id="UP001498398"/>
    </source>
</evidence>
<feature type="chain" id="PRO_5044950112" description="Peptide hydrolase" evidence="7">
    <location>
        <begin position="18"/>
        <end position="471"/>
    </location>
</feature>
<dbReference type="PANTHER" id="PTHR12147">
    <property type="entry name" value="METALLOPEPTIDASE M28 FAMILY MEMBER"/>
    <property type="match status" value="1"/>
</dbReference>
<dbReference type="Pfam" id="PF04389">
    <property type="entry name" value="Peptidase_M28"/>
    <property type="match status" value="1"/>
</dbReference>
<accession>A0ABR1K422</accession>
<evidence type="ECO:0000256" key="2">
    <source>
        <dbReference type="ARBA" id="ARBA00005634"/>
    </source>
</evidence>
<dbReference type="PANTHER" id="PTHR12147:SF26">
    <property type="entry name" value="PEPTIDASE M28 DOMAIN-CONTAINING PROTEIN"/>
    <property type="match status" value="1"/>
</dbReference>
<evidence type="ECO:0000259" key="8">
    <source>
        <dbReference type="Pfam" id="PF04389"/>
    </source>
</evidence>
<keyword evidence="5 7" id="KW-0378">Hydrolase</keyword>
<evidence type="ECO:0000256" key="5">
    <source>
        <dbReference type="ARBA" id="ARBA00022801"/>
    </source>
</evidence>
<comment type="similarity">
    <text evidence="2">Belongs to the peptidase M28 family. M28B subfamily.</text>
</comment>
<dbReference type="InterPro" id="IPR045175">
    <property type="entry name" value="M28_fam"/>
</dbReference>
<dbReference type="SUPFAM" id="SSF53187">
    <property type="entry name" value="Zn-dependent exopeptidases"/>
    <property type="match status" value="1"/>
</dbReference>
<keyword evidence="10" id="KW-1185">Reference proteome</keyword>
<name>A0ABR1K422_9AGAR</name>
<feature type="signal peptide" evidence="7">
    <location>
        <begin position="1"/>
        <end position="17"/>
    </location>
</feature>
<keyword evidence="7" id="KW-0732">Signal</keyword>
<dbReference type="InterPro" id="IPR007484">
    <property type="entry name" value="Peptidase_M28"/>
</dbReference>
<evidence type="ECO:0000256" key="7">
    <source>
        <dbReference type="RuleBase" id="RU361240"/>
    </source>
</evidence>
<protein>
    <recommendedName>
        <fullName evidence="7">Peptide hydrolase</fullName>
        <ecNumber evidence="7">3.4.-.-</ecNumber>
    </recommendedName>
</protein>
<evidence type="ECO:0000256" key="4">
    <source>
        <dbReference type="ARBA" id="ARBA00022723"/>
    </source>
</evidence>
<keyword evidence="3 7" id="KW-0645">Protease</keyword>
<reference evidence="9 10" key="1">
    <citation type="submission" date="2024-01" db="EMBL/GenBank/DDBJ databases">
        <title>A draft genome for the cacao thread blight pathogen Marasmiellus scandens.</title>
        <authorList>
            <person name="Baruah I.K."/>
            <person name="Leung J."/>
            <person name="Bukari Y."/>
            <person name="Amoako-Attah I."/>
            <person name="Meinhardt L.W."/>
            <person name="Bailey B.A."/>
            <person name="Cohen S.P."/>
        </authorList>
    </citation>
    <scope>NUCLEOTIDE SEQUENCE [LARGE SCALE GENOMIC DNA]</scope>
    <source>
        <strain evidence="9 10">GH-19</strain>
    </source>
</reference>
<dbReference type="Proteomes" id="UP001498398">
    <property type="component" value="Unassembled WGS sequence"/>
</dbReference>